<dbReference type="Proteomes" id="UP000184310">
    <property type="component" value="Unassembled WGS sequence"/>
</dbReference>
<dbReference type="OrthoDB" id="9803892at2"/>
<keyword evidence="5" id="KW-1185">Reference proteome</keyword>
<evidence type="ECO:0000256" key="2">
    <source>
        <dbReference type="RuleBase" id="RU364082"/>
    </source>
</evidence>
<evidence type="ECO:0000256" key="1">
    <source>
        <dbReference type="ARBA" id="ARBA00010944"/>
    </source>
</evidence>
<dbReference type="InterPro" id="IPR005913">
    <property type="entry name" value="dTDP_dehydrorham_reduct"/>
</dbReference>
<dbReference type="PANTHER" id="PTHR10491">
    <property type="entry name" value="DTDP-4-DEHYDRORHAMNOSE REDUCTASE"/>
    <property type="match status" value="1"/>
</dbReference>
<dbReference type="RefSeq" id="WP_072985509.1">
    <property type="nucleotide sequence ID" value="NZ_FQZB01000005.1"/>
</dbReference>
<comment type="similarity">
    <text evidence="1 2">Belongs to the dTDP-4-dehydrorhamnose reductase family.</text>
</comment>
<comment type="pathway">
    <text evidence="2">Carbohydrate biosynthesis; dTDP-L-rhamnose biosynthesis.</text>
</comment>
<protein>
    <recommendedName>
        <fullName evidence="2">dTDP-4-dehydrorhamnose reductase</fullName>
        <ecNumber evidence="2">1.1.1.133</ecNumber>
    </recommendedName>
</protein>
<sequence length="279" mass="31627">MKILVLGPRGNIGHFLYNHLSKTHSVIGLSKELLDIRNRDNVLLTIKKLSPEIIVQAAGIGDIDFCEQNEKDAYETNTLGTLNIASVSNLLNIPLVYISSGYVYGEASKSQLDENYSFIETDKCEPTNMYAKSKLAGEKLIQTLCNKYFILRTSWCFGGNNCYVKKVLQNINIPTFMSSTDIVNPTSLYDLSHILEKLIETDLYGIYNCVNNGFTAKDNVIKFIFDYLDIEKEVRPLPEDTRAVIAPRPRYSNINPNKVEKALNIKIPTWQEALKKYLI</sequence>
<proteinExistence type="inferred from homology"/>
<dbReference type="Gene3D" id="3.40.50.720">
    <property type="entry name" value="NAD(P)-binding Rossmann-like Domain"/>
    <property type="match status" value="1"/>
</dbReference>
<dbReference type="Pfam" id="PF04321">
    <property type="entry name" value="RmlD_sub_bind"/>
    <property type="match status" value="1"/>
</dbReference>
<dbReference type="SUPFAM" id="SSF51735">
    <property type="entry name" value="NAD(P)-binding Rossmann-fold domains"/>
    <property type="match status" value="1"/>
</dbReference>
<dbReference type="EMBL" id="FQZB01000005">
    <property type="protein sequence ID" value="SHI88488.1"/>
    <property type="molecule type" value="Genomic_DNA"/>
</dbReference>
<dbReference type="EC" id="1.1.1.133" evidence="2"/>
<dbReference type="STRING" id="1121302.SAMN02745163_00934"/>
<accession>A0A1M6EST6</accession>
<evidence type="ECO:0000313" key="4">
    <source>
        <dbReference type="EMBL" id="SHI88488.1"/>
    </source>
</evidence>
<feature type="domain" description="RmlD-like substrate binding" evidence="3">
    <location>
        <begin position="1"/>
        <end position="278"/>
    </location>
</feature>
<gene>
    <name evidence="4" type="ORF">SAMN02745163_00934</name>
</gene>
<dbReference type="GO" id="GO:0008831">
    <property type="term" value="F:dTDP-4-dehydrorhamnose reductase activity"/>
    <property type="evidence" value="ECO:0007669"/>
    <property type="project" value="UniProtKB-EC"/>
</dbReference>
<dbReference type="Gene3D" id="3.90.25.10">
    <property type="entry name" value="UDP-galactose 4-epimerase, domain 1"/>
    <property type="match status" value="1"/>
</dbReference>
<keyword evidence="2" id="KW-0560">Oxidoreductase</keyword>
<dbReference type="PANTHER" id="PTHR10491:SF4">
    <property type="entry name" value="METHIONINE ADENOSYLTRANSFERASE 2 SUBUNIT BETA"/>
    <property type="match status" value="1"/>
</dbReference>
<evidence type="ECO:0000313" key="5">
    <source>
        <dbReference type="Proteomes" id="UP000184310"/>
    </source>
</evidence>
<evidence type="ECO:0000259" key="3">
    <source>
        <dbReference type="Pfam" id="PF04321"/>
    </source>
</evidence>
<dbReference type="GO" id="GO:0005829">
    <property type="term" value="C:cytosol"/>
    <property type="evidence" value="ECO:0007669"/>
    <property type="project" value="TreeGrafter"/>
</dbReference>
<reference evidence="4 5" key="1">
    <citation type="submission" date="2016-11" db="EMBL/GenBank/DDBJ databases">
        <authorList>
            <person name="Jaros S."/>
            <person name="Januszkiewicz K."/>
            <person name="Wedrychowicz H."/>
        </authorList>
    </citation>
    <scope>NUCLEOTIDE SEQUENCE [LARGE SCALE GENOMIC DNA]</scope>
    <source>
        <strain evidence="4 5">DSM 21758</strain>
    </source>
</reference>
<dbReference type="InterPro" id="IPR029903">
    <property type="entry name" value="RmlD-like-bd"/>
</dbReference>
<comment type="function">
    <text evidence="2">Catalyzes the reduction of dTDP-6-deoxy-L-lyxo-4-hexulose to yield dTDP-L-rhamnose.</text>
</comment>
<name>A0A1M6EST6_9CLOT</name>
<dbReference type="CDD" id="cd05254">
    <property type="entry name" value="dTDP_HR_like_SDR_e"/>
    <property type="match status" value="1"/>
</dbReference>
<keyword evidence="2" id="KW-0521">NADP</keyword>
<organism evidence="4 5">
    <name type="scientific">Clostridium cavendishii DSM 21758</name>
    <dbReference type="NCBI Taxonomy" id="1121302"/>
    <lineage>
        <taxon>Bacteria</taxon>
        <taxon>Bacillati</taxon>
        <taxon>Bacillota</taxon>
        <taxon>Clostridia</taxon>
        <taxon>Eubacteriales</taxon>
        <taxon>Clostridiaceae</taxon>
        <taxon>Clostridium</taxon>
    </lineage>
</organism>
<dbReference type="GO" id="GO:0019305">
    <property type="term" value="P:dTDP-rhamnose biosynthetic process"/>
    <property type="evidence" value="ECO:0007669"/>
    <property type="project" value="UniProtKB-UniPathway"/>
</dbReference>
<dbReference type="InterPro" id="IPR036291">
    <property type="entry name" value="NAD(P)-bd_dom_sf"/>
</dbReference>
<dbReference type="AlphaFoldDB" id="A0A1M6EST6"/>
<dbReference type="UniPathway" id="UPA00124"/>